<sequence>MENGLGSGTTYPERCECCKRFQAKCGDSSCTMKTTTRIDCDGLTQIYHLKGATTSL</sequence>
<gene>
    <name evidence="1" type="ORF">MANES_08G150700</name>
</gene>
<evidence type="ECO:0000313" key="1">
    <source>
        <dbReference type="EMBL" id="OAY44443.1"/>
    </source>
</evidence>
<accession>A0A2C9VGJ4</accession>
<dbReference type="AlphaFoldDB" id="A0A2C9VGJ4"/>
<dbReference type="EMBL" id="CM004394">
    <property type="protein sequence ID" value="OAY44443.1"/>
    <property type="molecule type" value="Genomic_DNA"/>
</dbReference>
<reference evidence="1" key="1">
    <citation type="submission" date="2016-02" db="EMBL/GenBank/DDBJ databases">
        <title>WGS assembly of Manihot esculenta.</title>
        <authorList>
            <person name="Bredeson J.V."/>
            <person name="Prochnik S.E."/>
            <person name="Lyons J.B."/>
            <person name="Schmutz J."/>
            <person name="Grimwood J."/>
            <person name="Vrebalov J."/>
            <person name="Bart R.S."/>
            <person name="Amuge T."/>
            <person name="Ferguson M.E."/>
            <person name="Green R."/>
            <person name="Putnam N."/>
            <person name="Stites J."/>
            <person name="Rounsley S."/>
            <person name="Rokhsar D.S."/>
        </authorList>
    </citation>
    <scope>NUCLEOTIDE SEQUENCE [LARGE SCALE GENOMIC DNA]</scope>
    <source>
        <tissue evidence="1">Leaf</tissue>
    </source>
</reference>
<organism evidence="1">
    <name type="scientific">Manihot esculenta</name>
    <name type="common">Cassava</name>
    <name type="synonym">Jatropha manihot</name>
    <dbReference type="NCBI Taxonomy" id="3983"/>
    <lineage>
        <taxon>Eukaryota</taxon>
        <taxon>Viridiplantae</taxon>
        <taxon>Streptophyta</taxon>
        <taxon>Embryophyta</taxon>
        <taxon>Tracheophyta</taxon>
        <taxon>Spermatophyta</taxon>
        <taxon>Magnoliopsida</taxon>
        <taxon>eudicotyledons</taxon>
        <taxon>Gunneridae</taxon>
        <taxon>Pentapetalae</taxon>
        <taxon>rosids</taxon>
        <taxon>fabids</taxon>
        <taxon>Malpighiales</taxon>
        <taxon>Euphorbiaceae</taxon>
        <taxon>Crotonoideae</taxon>
        <taxon>Manihoteae</taxon>
        <taxon>Manihot</taxon>
    </lineage>
</organism>
<name>A0A2C9VGJ4_MANES</name>
<proteinExistence type="predicted"/>
<protein>
    <submittedName>
        <fullName evidence="1">Uncharacterized protein</fullName>
    </submittedName>
</protein>